<proteinExistence type="predicted"/>
<name>A0A3P8JHL9_RAOTE</name>
<feature type="transmembrane region" description="Helical" evidence="1">
    <location>
        <begin position="37"/>
        <end position="58"/>
    </location>
</feature>
<organism evidence="2 3">
    <name type="scientific">Raoultella terrigena</name>
    <name type="common">Klebsiella terrigena</name>
    <dbReference type="NCBI Taxonomy" id="577"/>
    <lineage>
        <taxon>Bacteria</taxon>
        <taxon>Pseudomonadati</taxon>
        <taxon>Pseudomonadota</taxon>
        <taxon>Gammaproteobacteria</taxon>
        <taxon>Enterobacterales</taxon>
        <taxon>Enterobacteriaceae</taxon>
        <taxon>Klebsiella/Raoultella group</taxon>
        <taxon>Raoultella</taxon>
    </lineage>
</organism>
<keyword evidence="1" id="KW-0472">Membrane</keyword>
<gene>
    <name evidence="2" type="primary">yedI_2</name>
    <name evidence="2" type="ORF">NCTC13098_02641</name>
</gene>
<keyword evidence="1" id="KW-0812">Transmembrane</keyword>
<evidence type="ECO:0000256" key="1">
    <source>
        <dbReference type="SAM" id="Phobius"/>
    </source>
</evidence>
<dbReference type="KEGG" id="rtg:NCTC13098_02641"/>
<protein>
    <submittedName>
        <fullName evidence="2">Inner membrane protein yedI</fullName>
    </submittedName>
</protein>
<sequence>MFLVGGGIVVHGITPLHHAVENLASGMSGFTASLLPTGVNLVLGFIIGAVVVAGVKAISALSSRGKVNPPAVMQNVSASSKVKLFLPDYGAKNGMVHQR</sequence>
<dbReference type="EMBL" id="LR131271">
    <property type="protein sequence ID" value="VDR26298.1"/>
    <property type="molecule type" value="Genomic_DNA"/>
</dbReference>
<evidence type="ECO:0000313" key="2">
    <source>
        <dbReference type="EMBL" id="VDR26298.1"/>
    </source>
</evidence>
<accession>A0A3P8JHL9</accession>
<evidence type="ECO:0000313" key="3">
    <source>
        <dbReference type="Proteomes" id="UP000274346"/>
    </source>
</evidence>
<keyword evidence="1" id="KW-1133">Transmembrane helix</keyword>
<reference evidence="2 3" key="1">
    <citation type="submission" date="2018-12" db="EMBL/GenBank/DDBJ databases">
        <authorList>
            <consortium name="Pathogen Informatics"/>
        </authorList>
    </citation>
    <scope>NUCLEOTIDE SEQUENCE [LARGE SCALE GENOMIC DNA]</scope>
    <source>
        <strain evidence="2 3">NCTC13098</strain>
    </source>
</reference>
<dbReference type="Proteomes" id="UP000274346">
    <property type="component" value="Chromosome"/>
</dbReference>
<dbReference type="AlphaFoldDB" id="A0A3P8JHL9"/>